<accession>A0AAW1S1A2</accession>
<feature type="compositionally biased region" description="Polar residues" evidence="1">
    <location>
        <begin position="1"/>
        <end position="15"/>
    </location>
</feature>
<keyword evidence="3" id="KW-1185">Reference proteome</keyword>
<evidence type="ECO:0000313" key="2">
    <source>
        <dbReference type="EMBL" id="KAK9839888.1"/>
    </source>
</evidence>
<evidence type="ECO:0000256" key="1">
    <source>
        <dbReference type="SAM" id="MobiDB-lite"/>
    </source>
</evidence>
<organism evidence="2 3">
    <name type="scientific">Elliptochloris bilobata</name>
    <dbReference type="NCBI Taxonomy" id="381761"/>
    <lineage>
        <taxon>Eukaryota</taxon>
        <taxon>Viridiplantae</taxon>
        <taxon>Chlorophyta</taxon>
        <taxon>core chlorophytes</taxon>
        <taxon>Trebouxiophyceae</taxon>
        <taxon>Trebouxiophyceae incertae sedis</taxon>
        <taxon>Elliptochloris clade</taxon>
        <taxon>Elliptochloris</taxon>
    </lineage>
</organism>
<name>A0AAW1S1A2_9CHLO</name>
<protein>
    <submittedName>
        <fullName evidence="2">Uncharacterized protein</fullName>
    </submittedName>
</protein>
<evidence type="ECO:0000313" key="3">
    <source>
        <dbReference type="Proteomes" id="UP001445335"/>
    </source>
</evidence>
<proteinExistence type="predicted"/>
<dbReference type="AlphaFoldDB" id="A0AAW1S1A2"/>
<reference evidence="2 3" key="1">
    <citation type="journal article" date="2024" name="Nat. Commun.">
        <title>Phylogenomics reveals the evolutionary origins of lichenization in chlorophyte algae.</title>
        <authorList>
            <person name="Puginier C."/>
            <person name="Libourel C."/>
            <person name="Otte J."/>
            <person name="Skaloud P."/>
            <person name="Haon M."/>
            <person name="Grisel S."/>
            <person name="Petersen M."/>
            <person name="Berrin J.G."/>
            <person name="Delaux P.M."/>
            <person name="Dal Grande F."/>
            <person name="Keller J."/>
        </authorList>
    </citation>
    <scope>NUCLEOTIDE SEQUENCE [LARGE SCALE GENOMIC DNA]</scope>
    <source>
        <strain evidence="2 3">SAG 245.80</strain>
    </source>
</reference>
<feature type="region of interest" description="Disordered" evidence="1">
    <location>
        <begin position="1"/>
        <end position="23"/>
    </location>
</feature>
<dbReference type="Proteomes" id="UP001445335">
    <property type="component" value="Unassembled WGS sequence"/>
</dbReference>
<dbReference type="EMBL" id="JALJOU010000014">
    <property type="protein sequence ID" value="KAK9839888.1"/>
    <property type="molecule type" value="Genomic_DNA"/>
</dbReference>
<gene>
    <name evidence="2" type="ORF">WJX81_008583</name>
</gene>
<sequence>MNLLSQTSTFSNVKASGSDDLQPVPLPSVPGWEMFTNGKALCTAPLALGRLPILQVPEWSLDTQPQPLKHPQPAMRPSVQLAAPTWQHPADEELEARIAGMCLLSKGSKRADALLPSARV</sequence>
<comment type="caution">
    <text evidence="2">The sequence shown here is derived from an EMBL/GenBank/DDBJ whole genome shotgun (WGS) entry which is preliminary data.</text>
</comment>